<dbReference type="InterPro" id="IPR036259">
    <property type="entry name" value="MFS_trans_sf"/>
</dbReference>
<dbReference type="Proteomes" id="UP000186785">
    <property type="component" value="Unassembled WGS sequence"/>
</dbReference>
<dbReference type="InterPro" id="IPR050382">
    <property type="entry name" value="MFS_Na/Anion_cotransporter"/>
</dbReference>
<dbReference type="AlphaFoldDB" id="A0A1Q5PN39"/>
<evidence type="ECO:0000256" key="5">
    <source>
        <dbReference type="SAM" id="Phobius"/>
    </source>
</evidence>
<proteinExistence type="predicted"/>
<feature type="transmembrane region" description="Helical" evidence="5">
    <location>
        <begin position="50"/>
        <end position="68"/>
    </location>
</feature>
<protein>
    <recommendedName>
        <fullName evidence="6">Major facilitator superfamily (MFS) profile domain-containing protein</fullName>
    </recommendedName>
</protein>
<evidence type="ECO:0000313" key="7">
    <source>
        <dbReference type="EMBL" id="OKL48943.1"/>
    </source>
</evidence>
<keyword evidence="4 5" id="KW-0472">Membrane</keyword>
<feature type="transmembrane region" description="Helical" evidence="5">
    <location>
        <begin position="261"/>
        <end position="283"/>
    </location>
</feature>
<comment type="subcellular location">
    <subcellularLocation>
        <location evidence="1">Cell membrane</location>
        <topology evidence="1">Multi-pass membrane protein</topology>
    </subcellularLocation>
</comment>
<organism evidence="7 8">
    <name type="scientific">Boudabousia liubingyangii</name>
    <dbReference type="NCBI Taxonomy" id="1921764"/>
    <lineage>
        <taxon>Bacteria</taxon>
        <taxon>Bacillati</taxon>
        <taxon>Actinomycetota</taxon>
        <taxon>Actinomycetes</taxon>
        <taxon>Actinomycetales</taxon>
        <taxon>Actinomycetaceae</taxon>
        <taxon>Boudabousia</taxon>
    </lineage>
</organism>
<dbReference type="InterPro" id="IPR020846">
    <property type="entry name" value="MFS_dom"/>
</dbReference>
<evidence type="ECO:0000259" key="6">
    <source>
        <dbReference type="PROSITE" id="PS50850"/>
    </source>
</evidence>
<dbReference type="SUPFAM" id="SSF103473">
    <property type="entry name" value="MFS general substrate transporter"/>
    <property type="match status" value="1"/>
</dbReference>
<evidence type="ECO:0000256" key="4">
    <source>
        <dbReference type="ARBA" id="ARBA00023136"/>
    </source>
</evidence>
<keyword evidence="2 5" id="KW-0812">Transmembrane</keyword>
<comment type="caution">
    <text evidence="7">The sequence shown here is derived from an EMBL/GenBank/DDBJ whole genome shotgun (WGS) entry which is preliminary data.</text>
</comment>
<feature type="transmembrane region" description="Helical" evidence="5">
    <location>
        <begin position="290"/>
        <end position="311"/>
    </location>
</feature>
<dbReference type="PROSITE" id="PS50850">
    <property type="entry name" value="MFS"/>
    <property type="match status" value="1"/>
</dbReference>
<evidence type="ECO:0000256" key="3">
    <source>
        <dbReference type="ARBA" id="ARBA00022989"/>
    </source>
</evidence>
<dbReference type="STRING" id="1921764.BSR28_03205"/>
<evidence type="ECO:0000256" key="2">
    <source>
        <dbReference type="ARBA" id="ARBA00022692"/>
    </source>
</evidence>
<feature type="transmembrane region" description="Helical" evidence="5">
    <location>
        <begin position="391"/>
        <end position="413"/>
    </location>
</feature>
<feature type="transmembrane region" description="Helical" evidence="5">
    <location>
        <begin position="317"/>
        <end position="337"/>
    </location>
</feature>
<keyword evidence="8" id="KW-1185">Reference proteome</keyword>
<sequence length="440" mass="47790">MAEAKLENDKTLARKAFIFYAIGLSIYIIATTGRTSLGVVGAEAMQRFEITASQLAIFSTIQLGVYGLSQLPVGIAIDRFGPRWVLAVGAMILATGQFMLAFAPTVGWAYTARVFVGAGDATAFVSVLRLVASWFPPRKVPVMTQITCVGGQMGQIISAVPFLALFRLSNWHTAFSTLGGIGVLGAVLTFLTLWDEPTRKRRPYVKTSTLGADLKEVMSNPFSWMGLFTHFTMFFPLAVFTLMWGSLFMKQGMGMDDAGTSFALVLTTIAGIPAGIFIGSIVARWPLRRTYFIFTCIALTFVAWAAVLLQSTPPSPVFIYILAIVLGASAPAANVGFDFVRTSTRPELLGTGSAFANMGGFIAAVITIQLVGYALDSHAGGAEYTYADYRFALSMQALIFVLGASLILIFRVFGIRRLKRLGEPFPLGLRRSRSLCRRDY</sequence>
<accession>A0A1Q5PN39</accession>
<feature type="transmembrane region" description="Helical" evidence="5">
    <location>
        <begin position="349"/>
        <end position="371"/>
    </location>
</feature>
<dbReference type="Pfam" id="PF07690">
    <property type="entry name" value="MFS_1"/>
    <property type="match status" value="1"/>
</dbReference>
<reference evidence="7 8" key="1">
    <citation type="submission" date="2016-11" db="EMBL/GenBank/DDBJ databases">
        <title>Actinomyces gypaetusis sp. nov. isolated from the vulture Gypaetus barbatus in Qinghai Tibet Plateau China.</title>
        <authorList>
            <person name="Meng X."/>
        </authorList>
    </citation>
    <scope>NUCLEOTIDE SEQUENCE [LARGE SCALE GENOMIC DNA]</scope>
    <source>
        <strain evidence="7 8">VUL4_2</strain>
    </source>
</reference>
<dbReference type="PANTHER" id="PTHR11662">
    <property type="entry name" value="SOLUTE CARRIER FAMILY 17"/>
    <property type="match status" value="1"/>
</dbReference>
<dbReference type="EMBL" id="MQSV01000002">
    <property type="protein sequence ID" value="OKL48943.1"/>
    <property type="molecule type" value="Genomic_DNA"/>
</dbReference>
<feature type="domain" description="Major facilitator superfamily (MFS) profile" evidence="6">
    <location>
        <begin position="11"/>
        <end position="422"/>
    </location>
</feature>
<dbReference type="InterPro" id="IPR011701">
    <property type="entry name" value="MFS"/>
</dbReference>
<feature type="transmembrane region" description="Helical" evidence="5">
    <location>
        <begin position="174"/>
        <end position="194"/>
    </location>
</feature>
<evidence type="ECO:0000256" key="1">
    <source>
        <dbReference type="ARBA" id="ARBA00004651"/>
    </source>
</evidence>
<evidence type="ECO:0000313" key="8">
    <source>
        <dbReference type="Proteomes" id="UP000186785"/>
    </source>
</evidence>
<feature type="transmembrane region" description="Helical" evidence="5">
    <location>
        <begin position="147"/>
        <end position="168"/>
    </location>
</feature>
<feature type="transmembrane region" description="Helical" evidence="5">
    <location>
        <begin position="114"/>
        <end position="135"/>
    </location>
</feature>
<dbReference type="RefSeq" id="WP_073708931.1">
    <property type="nucleotide sequence ID" value="NZ_MQSU01000002.1"/>
</dbReference>
<feature type="transmembrane region" description="Helical" evidence="5">
    <location>
        <begin position="80"/>
        <end position="102"/>
    </location>
</feature>
<feature type="transmembrane region" description="Helical" evidence="5">
    <location>
        <begin position="12"/>
        <end position="30"/>
    </location>
</feature>
<keyword evidence="3 5" id="KW-1133">Transmembrane helix</keyword>
<dbReference type="Gene3D" id="1.20.1250.20">
    <property type="entry name" value="MFS general substrate transporter like domains"/>
    <property type="match status" value="2"/>
</dbReference>
<name>A0A1Q5PN39_9ACTO</name>
<feature type="transmembrane region" description="Helical" evidence="5">
    <location>
        <begin position="224"/>
        <end position="249"/>
    </location>
</feature>
<gene>
    <name evidence="7" type="ORF">BSR29_03635</name>
</gene>
<dbReference type="GO" id="GO:0005886">
    <property type="term" value="C:plasma membrane"/>
    <property type="evidence" value="ECO:0007669"/>
    <property type="project" value="UniProtKB-SubCell"/>
</dbReference>
<dbReference type="PANTHER" id="PTHR11662:SF399">
    <property type="entry name" value="FI19708P1-RELATED"/>
    <property type="match status" value="1"/>
</dbReference>
<dbReference type="OrthoDB" id="4332123at2"/>
<dbReference type="GO" id="GO:0022857">
    <property type="term" value="F:transmembrane transporter activity"/>
    <property type="evidence" value="ECO:0007669"/>
    <property type="project" value="InterPro"/>
</dbReference>